<accession>A0A2I8VG55</accession>
<dbReference type="Pfam" id="PF09341">
    <property type="entry name" value="Pcc1"/>
    <property type="match status" value="1"/>
</dbReference>
<evidence type="ECO:0000313" key="2">
    <source>
        <dbReference type="EMBL" id="AUV80917.1"/>
    </source>
</evidence>
<dbReference type="KEGG" id="srub:C2R22_03965"/>
<gene>
    <name evidence="2" type="ORF">C2R22_03965</name>
</gene>
<dbReference type="AlphaFoldDB" id="A0A2I8VG55"/>
<dbReference type="OrthoDB" id="8982at2157"/>
<dbReference type="GeneID" id="35591217"/>
<dbReference type="InterPro" id="IPR015419">
    <property type="entry name" value="CTAG/Pcc1"/>
</dbReference>
<reference evidence="2 3" key="1">
    <citation type="submission" date="2018-01" db="EMBL/GenBank/DDBJ databases">
        <title>Complete genome sequence of Salinigranum rubrum GX10T, an extremely halophilic archaeon isolated from a marine solar saltern.</title>
        <authorList>
            <person name="Han S."/>
        </authorList>
    </citation>
    <scope>NUCLEOTIDE SEQUENCE [LARGE SCALE GENOMIC DNA]</scope>
    <source>
        <strain evidence="2 3">GX10</strain>
    </source>
</reference>
<dbReference type="Gene3D" id="3.30.310.50">
    <property type="entry name" value="Alpha-D-phosphohexomutase, C-terminal domain"/>
    <property type="match status" value="1"/>
</dbReference>
<evidence type="ECO:0000256" key="1">
    <source>
        <dbReference type="ARBA" id="ARBA00007073"/>
    </source>
</evidence>
<dbReference type="NCBIfam" id="NF011470">
    <property type="entry name" value="PRK14887.1"/>
    <property type="match status" value="1"/>
</dbReference>
<dbReference type="Proteomes" id="UP000236584">
    <property type="component" value="Chromosome"/>
</dbReference>
<sequence length="91" mass="9877">MTPTLAPDDDYPHSIGLSFEYDDERVARVVGDAVAVEVGEIDDDRSTARVARDGDRLAVDVFARDLVALRAGVNTWIRLVETAEDVCSLAA</sequence>
<organism evidence="2 3">
    <name type="scientific">Salinigranum rubrum</name>
    <dbReference type="NCBI Taxonomy" id="755307"/>
    <lineage>
        <taxon>Archaea</taxon>
        <taxon>Methanobacteriati</taxon>
        <taxon>Methanobacteriota</taxon>
        <taxon>Stenosarchaea group</taxon>
        <taxon>Halobacteria</taxon>
        <taxon>Halobacteriales</taxon>
        <taxon>Haloferacaceae</taxon>
        <taxon>Salinigranum</taxon>
    </lineage>
</organism>
<comment type="similarity">
    <text evidence="1">Belongs to the CTAG/PCC1 family.</text>
</comment>
<dbReference type="RefSeq" id="WP_103424605.1">
    <property type="nucleotide sequence ID" value="NZ_CP026309.1"/>
</dbReference>
<protein>
    <submittedName>
        <fullName evidence="2">KEOPS complex Pcc1-like subunit</fullName>
    </submittedName>
</protein>
<dbReference type="EMBL" id="CP026309">
    <property type="protein sequence ID" value="AUV80917.1"/>
    <property type="molecule type" value="Genomic_DNA"/>
</dbReference>
<keyword evidence="3" id="KW-1185">Reference proteome</keyword>
<proteinExistence type="inferred from homology"/>
<name>A0A2I8VG55_9EURY</name>
<evidence type="ECO:0000313" key="3">
    <source>
        <dbReference type="Proteomes" id="UP000236584"/>
    </source>
</evidence>